<proteinExistence type="predicted"/>
<dbReference type="Gene3D" id="2.30.280.20">
    <property type="match status" value="1"/>
</dbReference>
<dbReference type="InterPro" id="IPR007560">
    <property type="entry name" value="Restrct_endonuc_IV_Mrr"/>
</dbReference>
<dbReference type="Gene3D" id="3.40.1350.10">
    <property type="match status" value="1"/>
</dbReference>
<evidence type="ECO:0000259" key="2">
    <source>
        <dbReference type="Pfam" id="PF18062"/>
    </source>
</evidence>
<feature type="domain" description="Restriction endonuclease type IV Mrr" evidence="1">
    <location>
        <begin position="255"/>
        <end position="375"/>
    </location>
</feature>
<dbReference type="Pfam" id="PF04471">
    <property type="entry name" value="Mrr_cat"/>
    <property type="match status" value="1"/>
</dbReference>
<evidence type="ECO:0000259" key="1">
    <source>
        <dbReference type="Pfam" id="PF04471"/>
    </source>
</evidence>
<sequence length="395" mass="45062">MKKSFEELEGADLIIDCIYEGGNQKNVGDDPLHKLFPKCGTQGGFRKVNRKDNSKKPAYIILYTSMVELEWPDYIDEETGKFRYYGDNREPGAEITNTKGNKLLEEVFDTLNSSKSLKDMPPFFVFKKTGHGRNVQFLGLAAPGNPDISPDEDLVAFWRTMDGKRFQNYRAYFTILDTGIEPISQDWLVSLIDNHENNLKYAPAVWKEYIEKGRNGINALKADKLIDIPNKEKQLECDEEGKKCIDIIYNHYKDNPYAFENCAIDIINKMDSNFNNIKPTRHVRDGGRDGIGTYVISTGGKINRPLEIDCSIEAKCYDKNNGVGVKEMSRLISRIRHRQFGILVTTSYINNQAYKEVLEDEHPILLVTASDIAAILRHNSITTKNIDKWLEIIDG</sequence>
<dbReference type="Pfam" id="PF18062">
    <property type="entry name" value="RE_AspBHI_N"/>
    <property type="match status" value="1"/>
</dbReference>
<evidence type="ECO:0008006" key="5">
    <source>
        <dbReference type="Google" id="ProtNLM"/>
    </source>
</evidence>
<evidence type="ECO:0000313" key="4">
    <source>
        <dbReference type="Proteomes" id="UP000018189"/>
    </source>
</evidence>
<dbReference type="AlphaFoldDB" id="R7PVX9"/>
<evidence type="ECO:0000313" key="3">
    <source>
        <dbReference type="EMBL" id="CDF28702.1"/>
    </source>
</evidence>
<reference evidence="3" key="1">
    <citation type="submission" date="2012-11" db="EMBL/GenBank/DDBJ databases">
        <title>Dependencies among metagenomic species, viruses, plasmids and units of genetic variation.</title>
        <authorList>
            <person name="Nielsen H.B."/>
            <person name="Almeida M."/>
            <person name="Juncker A.S."/>
            <person name="Rasmussen S."/>
            <person name="Li J."/>
            <person name="Sunagawa S."/>
            <person name="Plichta D."/>
            <person name="Gautier L."/>
            <person name="Le Chatelier E."/>
            <person name="Peletier E."/>
            <person name="Bonde I."/>
            <person name="Nielsen T."/>
            <person name="Manichanh C."/>
            <person name="Arumugam M."/>
            <person name="Batto J."/>
            <person name="Santos M.B.Q.D."/>
            <person name="Blom N."/>
            <person name="Borruel N."/>
            <person name="Burgdorf K.S."/>
            <person name="Boumezbeur F."/>
            <person name="Casellas F."/>
            <person name="Dore J."/>
            <person name="Guarner F."/>
            <person name="Hansen T."/>
            <person name="Hildebrand F."/>
            <person name="Kaas R.S."/>
            <person name="Kennedy S."/>
            <person name="Kristiansen K."/>
            <person name="Kultima J.R."/>
            <person name="Leonard P."/>
            <person name="Levenez F."/>
            <person name="Lund O."/>
            <person name="Moumen B."/>
            <person name="Le Paslier D."/>
            <person name="Pons N."/>
            <person name="Pedersen O."/>
            <person name="Prifti E."/>
            <person name="Qin J."/>
            <person name="Raes J."/>
            <person name="Tap J."/>
            <person name="Tims S."/>
            <person name="Ussery D.W."/>
            <person name="Yamada T."/>
            <person name="MetaHit consortium"/>
            <person name="Renault P."/>
            <person name="Sicheritz-Ponten T."/>
            <person name="Bork P."/>
            <person name="Wang J."/>
            <person name="Brunak S."/>
            <person name="Ehrlich S.D."/>
        </authorList>
    </citation>
    <scope>NUCLEOTIDE SEQUENCE [LARGE SCALE GENOMIC DNA]</scope>
</reference>
<name>R7PVX9_METSM</name>
<gene>
    <name evidence="3" type="ORF">BN522_00585</name>
</gene>
<dbReference type="InterPro" id="IPR041409">
    <property type="entry name" value="RE_AspBHI_N"/>
</dbReference>
<dbReference type="Proteomes" id="UP000018189">
    <property type="component" value="Unassembled WGS sequence"/>
</dbReference>
<dbReference type="GO" id="GO:0004519">
    <property type="term" value="F:endonuclease activity"/>
    <property type="evidence" value="ECO:0007669"/>
    <property type="project" value="InterPro"/>
</dbReference>
<feature type="domain" description="Restriction endonuclease AspBHI N-terminal" evidence="2">
    <location>
        <begin position="25"/>
        <end position="213"/>
    </location>
</feature>
<protein>
    <recommendedName>
        <fullName evidence="5">Restriction endonuclease</fullName>
    </recommendedName>
</protein>
<dbReference type="GO" id="GO:0009307">
    <property type="term" value="P:DNA restriction-modification system"/>
    <property type="evidence" value="ECO:0007669"/>
    <property type="project" value="InterPro"/>
</dbReference>
<dbReference type="EMBL" id="CBKP010000019">
    <property type="protein sequence ID" value="CDF28702.1"/>
    <property type="molecule type" value="Genomic_DNA"/>
</dbReference>
<dbReference type="GO" id="GO:0003677">
    <property type="term" value="F:DNA binding"/>
    <property type="evidence" value="ECO:0007669"/>
    <property type="project" value="InterPro"/>
</dbReference>
<organism evidence="3 4">
    <name type="scientific">Methanobrevibacter smithii CAG:186</name>
    <dbReference type="NCBI Taxonomy" id="1263088"/>
    <lineage>
        <taxon>Archaea</taxon>
        <taxon>Methanobacteriati</taxon>
        <taxon>Methanobacteriota</taxon>
        <taxon>Methanomada group</taxon>
        <taxon>Methanobacteria</taxon>
        <taxon>Methanobacteriales</taxon>
        <taxon>Methanobacteriaceae</taxon>
        <taxon>Methanobrevibacter</taxon>
    </lineage>
</organism>
<dbReference type="InterPro" id="IPR011856">
    <property type="entry name" value="tRNA_endonuc-like_dom_sf"/>
</dbReference>
<comment type="caution">
    <text evidence="3">The sequence shown here is derived from an EMBL/GenBank/DDBJ whole genome shotgun (WGS) entry which is preliminary data.</text>
</comment>
<accession>R7PVX9</accession>